<accession>A0A507FP74</accession>
<evidence type="ECO:0000256" key="3">
    <source>
        <dbReference type="ARBA" id="ARBA00023054"/>
    </source>
</evidence>
<dbReference type="InterPro" id="IPR006073">
    <property type="entry name" value="GTP-bd"/>
</dbReference>
<dbReference type="SUPFAM" id="SSF52540">
    <property type="entry name" value="P-loop containing nucleoside triphosphate hydrolases"/>
    <property type="match status" value="1"/>
</dbReference>
<evidence type="ECO:0000256" key="2">
    <source>
        <dbReference type="ARBA" id="ARBA00022741"/>
    </source>
</evidence>
<feature type="compositionally biased region" description="Basic and acidic residues" evidence="6">
    <location>
        <begin position="67"/>
        <end position="79"/>
    </location>
</feature>
<dbReference type="PROSITE" id="PS51721">
    <property type="entry name" value="G_CP"/>
    <property type="match status" value="1"/>
</dbReference>
<evidence type="ECO:0000256" key="1">
    <source>
        <dbReference type="ARBA" id="ARBA00004123"/>
    </source>
</evidence>
<dbReference type="InterPro" id="IPR023179">
    <property type="entry name" value="GTP-bd_ortho_bundle_sf"/>
</dbReference>
<proteinExistence type="predicted"/>
<dbReference type="OrthoDB" id="10266128at2759"/>
<feature type="region of interest" description="Disordered" evidence="6">
    <location>
        <begin position="67"/>
        <end position="87"/>
    </location>
</feature>
<evidence type="ECO:0000313" key="9">
    <source>
        <dbReference type="Proteomes" id="UP000320333"/>
    </source>
</evidence>
<comment type="subcellular location">
    <subcellularLocation>
        <location evidence="1">Nucleus</location>
    </subcellularLocation>
</comment>
<feature type="region of interest" description="Disordered" evidence="6">
    <location>
        <begin position="1"/>
        <end position="55"/>
    </location>
</feature>
<feature type="region of interest" description="Disordered" evidence="6">
    <location>
        <begin position="479"/>
        <end position="631"/>
    </location>
</feature>
<keyword evidence="3" id="KW-0175">Coiled coil</keyword>
<protein>
    <recommendedName>
        <fullName evidence="7">CP-type G domain-containing protein</fullName>
    </recommendedName>
</protein>
<name>A0A507FP74_9FUNG</name>
<evidence type="ECO:0000313" key="8">
    <source>
        <dbReference type="EMBL" id="TPX78072.1"/>
    </source>
</evidence>
<gene>
    <name evidence="8" type="ORF">CcCBS67573_g00684</name>
</gene>
<dbReference type="CDD" id="cd04178">
    <property type="entry name" value="Nucleostemin_like"/>
    <property type="match status" value="1"/>
</dbReference>
<dbReference type="Gene3D" id="3.40.50.300">
    <property type="entry name" value="P-loop containing nucleotide triphosphate hydrolases"/>
    <property type="match status" value="1"/>
</dbReference>
<organism evidence="8 9">
    <name type="scientific">Chytriomyces confervae</name>
    <dbReference type="NCBI Taxonomy" id="246404"/>
    <lineage>
        <taxon>Eukaryota</taxon>
        <taxon>Fungi</taxon>
        <taxon>Fungi incertae sedis</taxon>
        <taxon>Chytridiomycota</taxon>
        <taxon>Chytridiomycota incertae sedis</taxon>
        <taxon>Chytridiomycetes</taxon>
        <taxon>Chytridiales</taxon>
        <taxon>Chytriomycetaceae</taxon>
        <taxon>Chytriomyces</taxon>
    </lineage>
</organism>
<dbReference type="AlphaFoldDB" id="A0A507FP74"/>
<dbReference type="STRING" id="246404.A0A507FP74"/>
<keyword evidence="5" id="KW-0539">Nucleus</keyword>
<feature type="compositionally biased region" description="Acidic residues" evidence="6">
    <location>
        <begin position="488"/>
        <end position="537"/>
    </location>
</feature>
<keyword evidence="9" id="KW-1185">Reference proteome</keyword>
<feature type="domain" description="CP-type G" evidence="7">
    <location>
        <begin position="141"/>
        <end position="326"/>
    </location>
</feature>
<dbReference type="InterPro" id="IPR027417">
    <property type="entry name" value="P-loop_NTPase"/>
</dbReference>
<dbReference type="GO" id="GO:0005730">
    <property type="term" value="C:nucleolus"/>
    <property type="evidence" value="ECO:0007669"/>
    <property type="project" value="TreeGrafter"/>
</dbReference>
<dbReference type="GO" id="GO:0005525">
    <property type="term" value="F:GTP binding"/>
    <property type="evidence" value="ECO:0007669"/>
    <property type="project" value="UniProtKB-KW"/>
</dbReference>
<dbReference type="Pfam" id="PF08701">
    <property type="entry name" value="GN3L_Grn1"/>
    <property type="match status" value="1"/>
</dbReference>
<dbReference type="InterPro" id="IPR014813">
    <property type="entry name" value="Gnl3_N_dom"/>
</dbReference>
<evidence type="ECO:0000256" key="4">
    <source>
        <dbReference type="ARBA" id="ARBA00023134"/>
    </source>
</evidence>
<dbReference type="Proteomes" id="UP000320333">
    <property type="component" value="Unassembled WGS sequence"/>
</dbReference>
<dbReference type="PANTHER" id="PTHR11089:SF30">
    <property type="entry name" value="GUANINE NUCLEOTIDE-BINDING PROTEIN-LIKE 3 HOMOLOG"/>
    <property type="match status" value="1"/>
</dbReference>
<reference evidence="8 9" key="1">
    <citation type="journal article" date="2019" name="Sci. Rep.">
        <title>Comparative genomics of chytrid fungi reveal insights into the obligate biotrophic and pathogenic lifestyle of Synchytrium endobioticum.</title>
        <authorList>
            <person name="van de Vossenberg B.T.L.H."/>
            <person name="Warris S."/>
            <person name="Nguyen H.D.T."/>
            <person name="van Gent-Pelzer M.P.E."/>
            <person name="Joly D.L."/>
            <person name="van de Geest H.C."/>
            <person name="Bonants P.J.M."/>
            <person name="Smith D.S."/>
            <person name="Levesque C.A."/>
            <person name="van der Lee T.A.J."/>
        </authorList>
    </citation>
    <scope>NUCLEOTIDE SEQUENCE [LARGE SCALE GENOMIC DNA]</scope>
    <source>
        <strain evidence="8 9">CBS 675.73</strain>
    </source>
</reference>
<dbReference type="PANTHER" id="PTHR11089">
    <property type="entry name" value="GTP-BINDING PROTEIN-RELATED"/>
    <property type="match status" value="1"/>
</dbReference>
<dbReference type="Gene3D" id="1.10.1580.10">
    <property type="match status" value="1"/>
</dbReference>
<keyword evidence="2" id="KW-0547">Nucleotide-binding</keyword>
<dbReference type="EMBL" id="QEAP01000010">
    <property type="protein sequence ID" value="TPX78072.1"/>
    <property type="molecule type" value="Genomic_DNA"/>
</dbReference>
<dbReference type="InterPro" id="IPR050755">
    <property type="entry name" value="TRAFAC_YlqF/YawG_RiboMat"/>
</dbReference>
<feature type="compositionally biased region" description="Basic residues" evidence="6">
    <location>
        <begin position="28"/>
        <end position="44"/>
    </location>
</feature>
<dbReference type="PRINTS" id="PR00326">
    <property type="entry name" value="GTP1OBG"/>
</dbReference>
<sequence>MVARRAKSKRQSASKQYKIRAKVNEHNRKLRKESKKNPNPKRLKKDPGIPSLLPFKDKLLQQIEENKRRTEEEKQMLRDAKKKGKLTDQQALAGLVRDANRRANSFDTDNDNGPMGMGGDYRKANEAAATGRKDNSKKAYYREFRKVVEQADVILEVLDARDPMGCRPKQIEEMILNAGINKRIILVLNKIDLVPRDVVEKWLKYLRNEFPTIAFKASTQTQRTNLGHSSVSTDKASQDLLNSSECLGADNLVKLLKNYCRNNNIKTSITVGVVGFPNVGKSSVINSLKRSKACNVGATPGVTKIAQQIHLDKNIKLLDCPGIVFSKGNVSDDPKAQAEVLLRNCVKTELIDDPITPVELILSRCTKEQIMLLYDIPPFVDTRDFLIQLARQRGKLRKGGMPDLENTARSVLQDWNAGRVPFYTLPPLTTGLAVTTHVESSLVTAWSAEFSMPEIVAVEEEELIRSTGTRDTMGRMVALKSSSGVVEGDLEEGVADEESDMDEDEEEYDEEDMEDDDEEDDEEGEDMEEDSEEEEEAPVMKAPAAPPIALDINRLKAAAASKRKKSAAGAESKAPVVSLAEQLLNPQTNKDRKKAMKQKKKQDRRTVVAGDDSYDFGEHFGLPGGDMDEDE</sequence>
<feature type="compositionally biased region" description="Basic residues" evidence="6">
    <location>
        <begin position="591"/>
        <end position="603"/>
    </location>
</feature>
<dbReference type="InterPro" id="IPR030378">
    <property type="entry name" value="G_CP_dom"/>
</dbReference>
<evidence type="ECO:0000259" key="7">
    <source>
        <dbReference type="PROSITE" id="PS51721"/>
    </source>
</evidence>
<evidence type="ECO:0000256" key="6">
    <source>
        <dbReference type="SAM" id="MobiDB-lite"/>
    </source>
</evidence>
<comment type="caution">
    <text evidence="8">The sequence shown here is derived from an EMBL/GenBank/DDBJ whole genome shotgun (WGS) entry which is preliminary data.</text>
</comment>
<evidence type="ECO:0000256" key="5">
    <source>
        <dbReference type="ARBA" id="ARBA00023242"/>
    </source>
</evidence>
<keyword evidence="4" id="KW-0342">GTP-binding</keyword>
<dbReference type="FunFam" id="3.40.50.300:FF:000493">
    <property type="entry name" value="Guanine nucleotide-binding protein-like 3-like protein"/>
    <property type="match status" value="1"/>
</dbReference>
<dbReference type="Pfam" id="PF01926">
    <property type="entry name" value="MMR_HSR1"/>
    <property type="match status" value="1"/>
</dbReference>
<dbReference type="FunFam" id="1.10.1580.10:FF:000002">
    <property type="entry name" value="Guanine nucleotide-binding protein-like 3 (nucleolar)-like"/>
    <property type="match status" value="1"/>
</dbReference>
<feature type="compositionally biased region" description="Basic residues" evidence="6">
    <location>
        <begin position="1"/>
        <end position="21"/>
    </location>
</feature>